<dbReference type="AlphaFoldDB" id="A0A178U699"/>
<dbReference type="Proteomes" id="UP000078284">
    <property type="component" value="Unassembled WGS sequence"/>
</dbReference>
<sequence>MKHELLMVESQKEESESDAAAWPSMGILPRPGLLTNSVGFRDDDWLTSTPIEIFKGDSFGVRGTEEGIGAVAFESLILKIRYMGERQRQGCASVMGEDFSLLDLGRLATTTKSPEDLSGKLRSTTFLFLSYYPDRNRSLESEIY</sequence>
<accession>A0A178U699</accession>
<evidence type="ECO:0000256" key="1">
    <source>
        <dbReference type="SAM" id="MobiDB-lite"/>
    </source>
</evidence>
<reference evidence="3" key="1">
    <citation type="journal article" date="2016" name="Proc. Natl. Acad. Sci. U.S.A.">
        <title>Chromosome-level assembly of Arabidopsis thaliana Ler reveals the extent of translocation and inversion polymorphisms.</title>
        <authorList>
            <person name="Zapata L."/>
            <person name="Ding J."/>
            <person name="Willing E.M."/>
            <person name="Hartwig B."/>
            <person name="Bezdan D."/>
            <person name="Jiao W.B."/>
            <person name="Patel V."/>
            <person name="Velikkakam James G."/>
            <person name="Koornneef M."/>
            <person name="Ossowski S."/>
            <person name="Schneeberger K."/>
        </authorList>
    </citation>
    <scope>NUCLEOTIDE SEQUENCE [LARGE SCALE GENOMIC DNA]</scope>
    <source>
        <strain evidence="3">cv. Landsberg erecta</strain>
    </source>
</reference>
<protein>
    <submittedName>
        <fullName evidence="2">Uncharacterized protein</fullName>
    </submittedName>
</protein>
<feature type="compositionally biased region" description="Basic and acidic residues" evidence="1">
    <location>
        <begin position="1"/>
        <end position="14"/>
    </location>
</feature>
<proteinExistence type="predicted"/>
<organism evidence="2 3">
    <name type="scientific">Arabidopsis thaliana</name>
    <name type="common">Mouse-ear cress</name>
    <dbReference type="NCBI Taxonomy" id="3702"/>
    <lineage>
        <taxon>Eukaryota</taxon>
        <taxon>Viridiplantae</taxon>
        <taxon>Streptophyta</taxon>
        <taxon>Embryophyta</taxon>
        <taxon>Tracheophyta</taxon>
        <taxon>Spermatophyta</taxon>
        <taxon>Magnoliopsida</taxon>
        <taxon>eudicotyledons</taxon>
        <taxon>Gunneridae</taxon>
        <taxon>Pentapetalae</taxon>
        <taxon>rosids</taxon>
        <taxon>malvids</taxon>
        <taxon>Brassicales</taxon>
        <taxon>Brassicaceae</taxon>
        <taxon>Camelineae</taxon>
        <taxon>Arabidopsis</taxon>
    </lineage>
</organism>
<keyword evidence="2" id="KW-0496">Mitochondrion</keyword>
<evidence type="ECO:0000313" key="3">
    <source>
        <dbReference type="Proteomes" id="UP000078284"/>
    </source>
</evidence>
<dbReference type="EMBL" id="LUHQ01000021">
    <property type="protein sequence ID" value="OAO89169.1"/>
    <property type="molecule type" value="Genomic_DNA"/>
</dbReference>
<name>A0A178U699_ARATH</name>
<comment type="caution">
    <text evidence="2">The sequence shown here is derived from an EMBL/GenBank/DDBJ whole genome shotgun (WGS) entry which is preliminary data.</text>
</comment>
<feature type="region of interest" description="Disordered" evidence="1">
    <location>
        <begin position="1"/>
        <end position="20"/>
    </location>
</feature>
<geneLocation type="mitochondrion" evidence="2"/>
<evidence type="ECO:0000313" key="2">
    <source>
        <dbReference type="EMBL" id="OAO89169.1"/>
    </source>
</evidence>
<gene>
    <name evidence="2" type="ORF">AXX17_ATUG04090</name>
</gene>